<gene>
    <name evidence="1" type="ORF">SAMN05443248_8066</name>
</gene>
<dbReference type="AlphaFoldDB" id="A0A1M5Y9L9"/>
<dbReference type="Proteomes" id="UP000189796">
    <property type="component" value="Chromosome I"/>
</dbReference>
<proteinExistence type="predicted"/>
<dbReference type="EMBL" id="LT670817">
    <property type="protein sequence ID" value="SHI08737.1"/>
    <property type="molecule type" value="Genomic_DNA"/>
</dbReference>
<protein>
    <submittedName>
        <fullName evidence="1">Uncharacterized protein</fullName>
    </submittedName>
</protein>
<reference evidence="1 2" key="1">
    <citation type="submission" date="2016-11" db="EMBL/GenBank/DDBJ databases">
        <authorList>
            <person name="Jaros S."/>
            <person name="Januszkiewicz K."/>
            <person name="Wedrychowicz H."/>
        </authorList>
    </citation>
    <scope>NUCLEOTIDE SEQUENCE [LARGE SCALE GENOMIC DNA]</scope>
    <source>
        <strain evidence="1 2">GAS138</strain>
    </source>
</reference>
<sequence length="70" mass="7752">MRLTQITVRLICRLLSRTFVRGKPFNPDEEHMGSTTFGNVTPAIMIGLAMPQNIKINRAGLGRVRDGGRA</sequence>
<name>A0A1M5Y9L9_9BRAD</name>
<evidence type="ECO:0000313" key="2">
    <source>
        <dbReference type="Proteomes" id="UP000189796"/>
    </source>
</evidence>
<organism evidence="1 2">
    <name type="scientific">Bradyrhizobium erythrophlei</name>
    <dbReference type="NCBI Taxonomy" id="1437360"/>
    <lineage>
        <taxon>Bacteria</taxon>
        <taxon>Pseudomonadati</taxon>
        <taxon>Pseudomonadota</taxon>
        <taxon>Alphaproteobacteria</taxon>
        <taxon>Hyphomicrobiales</taxon>
        <taxon>Nitrobacteraceae</taxon>
        <taxon>Bradyrhizobium</taxon>
    </lineage>
</organism>
<accession>A0A1M5Y9L9</accession>
<evidence type="ECO:0000313" key="1">
    <source>
        <dbReference type="EMBL" id="SHI08737.1"/>
    </source>
</evidence>